<dbReference type="STRING" id="983920.Y88_2441"/>
<dbReference type="OrthoDB" id="7493123at2"/>
<dbReference type="RefSeq" id="WP_008069956.1">
    <property type="nucleotide sequence ID" value="NZ_AQWK01000003.1"/>
</dbReference>
<name>F1Z6J7_9SPHN</name>
<dbReference type="AlphaFoldDB" id="F1Z6J7"/>
<evidence type="ECO:0000313" key="2">
    <source>
        <dbReference type="EMBL" id="EGD59657.1"/>
    </source>
</evidence>
<reference evidence="2 3" key="1">
    <citation type="journal article" date="2012" name="J. Bacteriol.">
        <title>Draft Genome Sequence of Novosphingobium nitrogenifigens Y88T.</title>
        <authorList>
            <person name="Strabala T.J."/>
            <person name="Macdonald L."/>
            <person name="Liu V."/>
            <person name="Smit A.M."/>
        </authorList>
    </citation>
    <scope>NUCLEOTIDE SEQUENCE [LARGE SCALE GENOMIC DNA]</scope>
    <source>
        <strain evidence="2 3">DSM 19370</strain>
    </source>
</reference>
<organism evidence="2 3">
    <name type="scientific">Novosphingobium nitrogenifigens DSM 19370</name>
    <dbReference type="NCBI Taxonomy" id="983920"/>
    <lineage>
        <taxon>Bacteria</taxon>
        <taxon>Pseudomonadati</taxon>
        <taxon>Pseudomonadota</taxon>
        <taxon>Alphaproteobacteria</taxon>
        <taxon>Sphingomonadales</taxon>
        <taxon>Sphingomonadaceae</taxon>
        <taxon>Novosphingobium</taxon>
    </lineage>
</organism>
<gene>
    <name evidence="2" type="ORF">Y88_2441</name>
</gene>
<dbReference type="Proteomes" id="UP000004728">
    <property type="component" value="Unassembled WGS sequence"/>
</dbReference>
<feature type="signal peptide" evidence="1">
    <location>
        <begin position="1"/>
        <end position="24"/>
    </location>
</feature>
<keyword evidence="1" id="KW-0732">Signal</keyword>
<dbReference type="HOGENOM" id="CLU_068856_0_0_5"/>
<proteinExistence type="predicted"/>
<evidence type="ECO:0000313" key="3">
    <source>
        <dbReference type="Proteomes" id="UP000004728"/>
    </source>
</evidence>
<dbReference type="EMBL" id="AEWJ01000025">
    <property type="protein sequence ID" value="EGD59657.1"/>
    <property type="molecule type" value="Genomic_DNA"/>
</dbReference>
<dbReference type="PROSITE" id="PS51257">
    <property type="entry name" value="PROKAR_LIPOPROTEIN"/>
    <property type="match status" value="1"/>
</dbReference>
<accession>F1Z6J7</accession>
<feature type="chain" id="PRO_5003272670" description="Transporter" evidence="1">
    <location>
        <begin position="25"/>
        <end position="325"/>
    </location>
</feature>
<comment type="caution">
    <text evidence="2">The sequence shown here is derived from an EMBL/GenBank/DDBJ whole genome shotgun (WGS) entry which is preliminary data.</text>
</comment>
<protein>
    <recommendedName>
        <fullName evidence="4">Transporter</fullName>
    </recommendedName>
</protein>
<evidence type="ECO:0008006" key="4">
    <source>
        <dbReference type="Google" id="ProtNLM"/>
    </source>
</evidence>
<dbReference type="InParanoid" id="F1Z6J7"/>
<sequence>MKFLRFAVAGSAALLTLAPAAAFACACGCGIFDVGDGTVMPSQTGDGITLWARYAHMVQSDLREKGHGADAADNPDKRIATDFYTIGGQYAINRKWTVMAQLPIVDRSFTTTDEGDYAAPEGTVNTRHMTAAGDAMVRLTYTGLSPDQTTGVGIGVKLPTGRWHSYKGPLGGDAFDRDTLPGSGSTDLQFHAYHVGQVHGALSYYAQGQFQFAVASQDGYRPGNEFDAAVGLTYDMGRSGLAPSLALLGSVRARDTGVNSDTDNTGYSRLLIAPGLKVRLNRRMSVFGDVEVPIAQYVRSADPASGDAGQLVAPVTFRLQINFMI</sequence>
<evidence type="ECO:0000256" key="1">
    <source>
        <dbReference type="SAM" id="SignalP"/>
    </source>
</evidence>
<dbReference type="eggNOG" id="COG4313">
    <property type="taxonomic scope" value="Bacteria"/>
</dbReference>
<keyword evidence="3" id="KW-1185">Reference proteome</keyword>